<proteinExistence type="predicted"/>
<name>A0ABQ8C3H5_BRANA</name>
<sequence>MSKEPVARRIGPLRPVAGRAWARDFTSRKEAGLAGEACRGTGPKAGKPTVTRGRCGCDLHRGKKQSSTDDDGVCSRGAKTIRVRQSSFFFFDVASVLPSELPNSTDRTCMLLDKKTNKIRKATWSSSSPLRQLQDIREEIMFINDFPKMVAGAKGDCVPTAKDCTTRFPARVHTPPGRVVSSFSRYSSFKDL</sequence>
<gene>
    <name evidence="1" type="ORF">HID58_034927</name>
</gene>
<dbReference type="Proteomes" id="UP000824890">
    <property type="component" value="Unassembled WGS sequence"/>
</dbReference>
<evidence type="ECO:0000313" key="1">
    <source>
        <dbReference type="EMBL" id="KAH0911606.1"/>
    </source>
</evidence>
<organism evidence="1 2">
    <name type="scientific">Brassica napus</name>
    <name type="common">Rape</name>
    <dbReference type="NCBI Taxonomy" id="3708"/>
    <lineage>
        <taxon>Eukaryota</taxon>
        <taxon>Viridiplantae</taxon>
        <taxon>Streptophyta</taxon>
        <taxon>Embryophyta</taxon>
        <taxon>Tracheophyta</taxon>
        <taxon>Spermatophyta</taxon>
        <taxon>Magnoliopsida</taxon>
        <taxon>eudicotyledons</taxon>
        <taxon>Gunneridae</taxon>
        <taxon>Pentapetalae</taxon>
        <taxon>rosids</taxon>
        <taxon>malvids</taxon>
        <taxon>Brassicales</taxon>
        <taxon>Brassicaceae</taxon>
        <taxon>Brassiceae</taxon>
        <taxon>Brassica</taxon>
    </lineage>
</organism>
<reference evidence="1 2" key="1">
    <citation type="submission" date="2021-05" db="EMBL/GenBank/DDBJ databases">
        <title>Genome Assembly of Synthetic Allotetraploid Brassica napus Reveals Homoeologous Exchanges between Subgenomes.</title>
        <authorList>
            <person name="Davis J.T."/>
        </authorList>
    </citation>
    <scope>NUCLEOTIDE SEQUENCE [LARGE SCALE GENOMIC DNA]</scope>
    <source>
        <strain evidence="2">cv. Da-Ae</strain>
        <tissue evidence="1">Seedling</tissue>
    </source>
</reference>
<comment type="caution">
    <text evidence="1">The sequence shown here is derived from an EMBL/GenBank/DDBJ whole genome shotgun (WGS) entry which is preliminary data.</text>
</comment>
<protein>
    <submittedName>
        <fullName evidence="1">Uncharacterized protein</fullName>
    </submittedName>
</protein>
<evidence type="ECO:0000313" key="2">
    <source>
        <dbReference type="Proteomes" id="UP000824890"/>
    </source>
</evidence>
<accession>A0ABQ8C3H5</accession>
<dbReference type="EMBL" id="JAGKQM010000009">
    <property type="protein sequence ID" value="KAH0911606.1"/>
    <property type="molecule type" value="Genomic_DNA"/>
</dbReference>
<keyword evidence="2" id="KW-1185">Reference proteome</keyword>
<feature type="non-terminal residue" evidence="1">
    <location>
        <position position="192"/>
    </location>
</feature>